<comment type="caution">
    <text evidence="1">The sequence shown here is derived from an EMBL/GenBank/DDBJ whole genome shotgun (WGS) entry which is preliminary data.</text>
</comment>
<organism evidence="1 2">
    <name type="scientific">Orbilia blumenaviensis</name>
    <dbReference type="NCBI Taxonomy" id="1796055"/>
    <lineage>
        <taxon>Eukaryota</taxon>
        <taxon>Fungi</taxon>
        <taxon>Dikarya</taxon>
        <taxon>Ascomycota</taxon>
        <taxon>Pezizomycotina</taxon>
        <taxon>Orbiliomycetes</taxon>
        <taxon>Orbiliales</taxon>
        <taxon>Orbiliaceae</taxon>
        <taxon>Orbilia</taxon>
    </lineage>
</organism>
<evidence type="ECO:0000313" key="1">
    <source>
        <dbReference type="EMBL" id="KAK6342128.1"/>
    </source>
</evidence>
<dbReference type="AlphaFoldDB" id="A0AAV9UI62"/>
<dbReference type="Proteomes" id="UP001373714">
    <property type="component" value="Unassembled WGS sequence"/>
</dbReference>
<gene>
    <name evidence="1" type="ORF">TWF730_001606</name>
</gene>
<accession>A0AAV9UI62</accession>
<sequence length="53" mass="5600">MSNVTTLCDSDSLPDSGLASFSLGYDLFGEDPTKKPTLDLEIFASLGDSVTDL</sequence>
<keyword evidence="2" id="KW-1185">Reference proteome</keyword>
<proteinExistence type="predicted"/>
<dbReference type="EMBL" id="JAVHNS010000010">
    <property type="protein sequence ID" value="KAK6342128.1"/>
    <property type="molecule type" value="Genomic_DNA"/>
</dbReference>
<reference evidence="1 2" key="1">
    <citation type="submission" date="2019-10" db="EMBL/GenBank/DDBJ databases">
        <authorList>
            <person name="Palmer J.M."/>
        </authorList>
    </citation>
    <scope>NUCLEOTIDE SEQUENCE [LARGE SCALE GENOMIC DNA]</scope>
    <source>
        <strain evidence="1 2">TWF730</strain>
    </source>
</reference>
<evidence type="ECO:0000313" key="2">
    <source>
        <dbReference type="Proteomes" id="UP001373714"/>
    </source>
</evidence>
<name>A0AAV9UI62_9PEZI</name>
<protein>
    <submittedName>
        <fullName evidence="1">Uncharacterized protein</fullName>
    </submittedName>
</protein>